<sequence>MDLLQGRIVTVHFLVISKIVISESHFSIIDLVDIII</sequence>
<protein>
    <submittedName>
        <fullName evidence="1">Uncharacterized protein</fullName>
    </submittedName>
</protein>
<evidence type="ECO:0000313" key="1">
    <source>
        <dbReference type="EMBL" id="KHG03278.1"/>
    </source>
</evidence>
<dbReference type="AlphaFoldDB" id="A0A0B0MMG2"/>
<dbReference type="EMBL" id="JRRC01341065">
    <property type="protein sequence ID" value="KHG03278.1"/>
    <property type="molecule type" value="Genomic_DNA"/>
</dbReference>
<evidence type="ECO:0000313" key="2">
    <source>
        <dbReference type="Proteomes" id="UP000032142"/>
    </source>
</evidence>
<keyword evidence="2" id="KW-1185">Reference proteome</keyword>
<dbReference type="Proteomes" id="UP000032142">
    <property type="component" value="Unassembled WGS sequence"/>
</dbReference>
<accession>A0A0B0MMG2</accession>
<gene>
    <name evidence="1" type="ORF">F383_27013</name>
</gene>
<organism evidence="1 2">
    <name type="scientific">Gossypium arboreum</name>
    <name type="common">Tree cotton</name>
    <name type="synonym">Gossypium nanking</name>
    <dbReference type="NCBI Taxonomy" id="29729"/>
    <lineage>
        <taxon>Eukaryota</taxon>
        <taxon>Viridiplantae</taxon>
        <taxon>Streptophyta</taxon>
        <taxon>Embryophyta</taxon>
        <taxon>Tracheophyta</taxon>
        <taxon>Spermatophyta</taxon>
        <taxon>Magnoliopsida</taxon>
        <taxon>eudicotyledons</taxon>
        <taxon>Gunneridae</taxon>
        <taxon>Pentapetalae</taxon>
        <taxon>rosids</taxon>
        <taxon>malvids</taxon>
        <taxon>Malvales</taxon>
        <taxon>Malvaceae</taxon>
        <taxon>Malvoideae</taxon>
        <taxon>Gossypium</taxon>
    </lineage>
</organism>
<reference evidence="2" key="1">
    <citation type="submission" date="2014-09" db="EMBL/GenBank/DDBJ databases">
        <authorList>
            <person name="Mudge J."/>
            <person name="Ramaraj T."/>
            <person name="Lindquist I.E."/>
            <person name="Bharti A.K."/>
            <person name="Sundararajan A."/>
            <person name="Cameron C.T."/>
            <person name="Woodward J.E."/>
            <person name="May G.D."/>
            <person name="Brubaker C."/>
            <person name="Broadhvest J."/>
            <person name="Wilkins T.A."/>
        </authorList>
    </citation>
    <scope>NUCLEOTIDE SEQUENCE</scope>
    <source>
        <strain evidence="2">cv. AKA8401</strain>
    </source>
</reference>
<name>A0A0B0MMG2_GOSAR</name>
<comment type="caution">
    <text evidence="1">The sequence shown here is derived from an EMBL/GenBank/DDBJ whole genome shotgun (WGS) entry which is preliminary data.</text>
</comment>
<proteinExistence type="predicted"/>